<proteinExistence type="predicted"/>
<feature type="non-terminal residue" evidence="1">
    <location>
        <position position="1"/>
    </location>
</feature>
<name>A0A381S0V1_9ZZZZ</name>
<evidence type="ECO:0000313" key="1">
    <source>
        <dbReference type="EMBL" id="SUZ95857.1"/>
    </source>
</evidence>
<dbReference type="EMBL" id="UINC01002361">
    <property type="protein sequence ID" value="SUZ95857.1"/>
    <property type="molecule type" value="Genomic_DNA"/>
</dbReference>
<dbReference type="Pfam" id="PF05258">
    <property type="entry name" value="DciA"/>
    <property type="match status" value="1"/>
</dbReference>
<dbReference type="PANTHER" id="PTHR36456">
    <property type="entry name" value="UPF0232 PROTEIN SCO3875"/>
    <property type="match status" value="1"/>
</dbReference>
<sequence>VPIRRTLERLMSGMGAPEIDATTTIVEAWPDIVGPELASRIVAVAVRGSDLVVRVEDPAWASQLGWLEQQLLTRVEALVGPGRITSVTARVVPRDTP</sequence>
<dbReference type="InterPro" id="IPR007922">
    <property type="entry name" value="DciA-like"/>
</dbReference>
<organism evidence="1">
    <name type="scientific">marine metagenome</name>
    <dbReference type="NCBI Taxonomy" id="408172"/>
    <lineage>
        <taxon>unclassified sequences</taxon>
        <taxon>metagenomes</taxon>
        <taxon>ecological metagenomes</taxon>
    </lineage>
</organism>
<reference evidence="1" key="1">
    <citation type="submission" date="2018-05" db="EMBL/GenBank/DDBJ databases">
        <authorList>
            <person name="Lanie J.A."/>
            <person name="Ng W.-L."/>
            <person name="Kazmierczak K.M."/>
            <person name="Andrzejewski T.M."/>
            <person name="Davidsen T.M."/>
            <person name="Wayne K.J."/>
            <person name="Tettelin H."/>
            <person name="Glass J.I."/>
            <person name="Rusch D."/>
            <person name="Podicherti R."/>
            <person name="Tsui H.-C.T."/>
            <person name="Winkler M.E."/>
        </authorList>
    </citation>
    <scope>NUCLEOTIDE SEQUENCE</scope>
</reference>
<gene>
    <name evidence="1" type="ORF">METZ01_LOCUS48711</name>
</gene>
<protein>
    <recommendedName>
        <fullName evidence="2">DUF721 domain-containing protein</fullName>
    </recommendedName>
</protein>
<dbReference type="AlphaFoldDB" id="A0A381S0V1"/>
<evidence type="ECO:0008006" key="2">
    <source>
        <dbReference type="Google" id="ProtNLM"/>
    </source>
</evidence>
<accession>A0A381S0V1</accession>
<dbReference type="PANTHER" id="PTHR36456:SF1">
    <property type="entry name" value="UPF0232 PROTEIN SCO3875"/>
    <property type="match status" value="1"/>
</dbReference>